<evidence type="ECO:0000313" key="3">
    <source>
        <dbReference type="Proteomes" id="UP000503840"/>
    </source>
</evidence>
<evidence type="ECO:0000256" key="1">
    <source>
        <dbReference type="SAM" id="MobiDB-lite"/>
    </source>
</evidence>
<dbReference type="AlphaFoldDB" id="A0A7J0BIJ2"/>
<name>A0A7J0BIJ2_9BACT</name>
<dbReference type="Proteomes" id="UP000503840">
    <property type="component" value="Unassembled WGS sequence"/>
</dbReference>
<dbReference type="EMBL" id="BLVO01000013">
    <property type="protein sequence ID" value="GFM33052.1"/>
    <property type="molecule type" value="Genomic_DNA"/>
</dbReference>
<gene>
    <name evidence="2" type="ORF">DSM101010T_14170</name>
</gene>
<sequence>MSVPLIISALMAGSRDVNMYDVVPRTVLPRRDTLSTRNLLSQGTALSARDKGTPSARDAHPQGTEKSL</sequence>
<evidence type="ECO:0000313" key="2">
    <source>
        <dbReference type="EMBL" id="GFM33052.1"/>
    </source>
</evidence>
<comment type="caution">
    <text evidence="2">The sequence shown here is derived from an EMBL/GenBank/DDBJ whole genome shotgun (WGS) entry which is preliminary data.</text>
</comment>
<protein>
    <submittedName>
        <fullName evidence="2">Uncharacterized protein</fullName>
    </submittedName>
</protein>
<feature type="compositionally biased region" description="Basic and acidic residues" evidence="1">
    <location>
        <begin position="48"/>
        <end position="60"/>
    </location>
</feature>
<feature type="region of interest" description="Disordered" evidence="1">
    <location>
        <begin position="34"/>
        <end position="68"/>
    </location>
</feature>
<proteinExistence type="predicted"/>
<keyword evidence="3" id="KW-1185">Reference proteome</keyword>
<organism evidence="2 3">
    <name type="scientific">Desulfovibrio subterraneus</name>
    <dbReference type="NCBI Taxonomy" id="2718620"/>
    <lineage>
        <taxon>Bacteria</taxon>
        <taxon>Pseudomonadati</taxon>
        <taxon>Thermodesulfobacteriota</taxon>
        <taxon>Desulfovibrionia</taxon>
        <taxon>Desulfovibrionales</taxon>
        <taxon>Desulfovibrionaceae</taxon>
        <taxon>Desulfovibrio</taxon>
    </lineage>
</organism>
<feature type="compositionally biased region" description="Polar residues" evidence="1">
    <location>
        <begin position="35"/>
        <end position="45"/>
    </location>
</feature>
<accession>A0A7J0BIJ2</accession>
<reference evidence="2 3" key="1">
    <citation type="submission" date="2020-05" db="EMBL/GenBank/DDBJ databases">
        <title>Draft genome sequence of Desulfovibrio sp. strain HN2T.</title>
        <authorList>
            <person name="Ueno A."/>
            <person name="Tamazawa S."/>
            <person name="Tamamura S."/>
            <person name="Murakami T."/>
            <person name="Kiyama T."/>
            <person name="Inomata H."/>
            <person name="Amano Y."/>
            <person name="Miyakawa K."/>
            <person name="Tamaki H."/>
            <person name="Naganuma T."/>
            <person name="Kaneko K."/>
        </authorList>
    </citation>
    <scope>NUCLEOTIDE SEQUENCE [LARGE SCALE GENOMIC DNA]</scope>
    <source>
        <strain evidence="2 3">HN2</strain>
    </source>
</reference>